<dbReference type="AlphaFoldDB" id="K9WJQ6"/>
<organism evidence="2 3">
    <name type="scientific">Allocoleopsis franciscana PCC 7113</name>
    <dbReference type="NCBI Taxonomy" id="1173027"/>
    <lineage>
        <taxon>Bacteria</taxon>
        <taxon>Bacillati</taxon>
        <taxon>Cyanobacteriota</taxon>
        <taxon>Cyanophyceae</taxon>
        <taxon>Coleofasciculales</taxon>
        <taxon>Coleofasciculaceae</taxon>
        <taxon>Allocoleopsis</taxon>
        <taxon>Allocoleopsis franciscana</taxon>
    </lineage>
</organism>
<dbReference type="PIRSF" id="PIRSF033239">
    <property type="entry name" value="ExoD"/>
    <property type="match status" value="1"/>
</dbReference>
<name>K9WJQ6_9CYAN</name>
<dbReference type="KEGG" id="mic:Mic7113_4959"/>
<evidence type="ECO:0000256" key="1">
    <source>
        <dbReference type="SAM" id="Phobius"/>
    </source>
</evidence>
<dbReference type="PANTHER" id="PTHR41795">
    <property type="entry name" value="EXOPOLYSACCHARIDE SYNTHESIS PROTEIN"/>
    <property type="match status" value="1"/>
</dbReference>
<dbReference type="Proteomes" id="UP000010471">
    <property type="component" value="Chromosome"/>
</dbReference>
<keyword evidence="1" id="KW-0472">Membrane</keyword>
<dbReference type="InterPro" id="IPR010331">
    <property type="entry name" value="ExoD"/>
</dbReference>
<dbReference type="OrthoDB" id="484884at2"/>
<dbReference type="Pfam" id="PF06055">
    <property type="entry name" value="ExoD"/>
    <property type="match status" value="1"/>
</dbReference>
<feature type="transmembrane region" description="Helical" evidence="1">
    <location>
        <begin position="168"/>
        <end position="192"/>
    </location>
</feature>
<dbReference type="eggNOG" id="COG3932">
    <property type="taxonomic scope" value="Bacteria"/>
</dbReference>
<sequence>MDRLSVELHYYFFGEERPTQVTLADVLKIGKERIFGLIFALLGLILVLPFAVPGRGIFVGFIILVGSVQLAVGAKSPWMPKTLINKPIALKTVQGVMKSGILWLRRIEMFSRPRLLYIFSSFMGRLVAGIALALVAIFLMIGLPGLHTLAGVGLLMTGLGLLVDDGAIFLTGVAVCIFADLIGVSSAIALLIEGSSVLGCPST</sequence>
<reference evidence="2 3" key="1">
    <citation type="submission" date="2012-06" db="EMBL/GenBank/DDBJ databases">
        <title>Finished chromosome of genome of Microcoleus sp. PCC 7113.</title>
        <authorList>
            <consortium name="US DOE Joint Genome Institute"/>
            <person name="Gugger M."/>
            <person name="Coursin T."/>
            <person name="Rippka R."/>
            <person name="Tandeau De Marsac N."/>
            <person name="Huntemann M."/>
            <person name="Wei C.-L."/>
            <person name="Han J."/>
            <person name="Detter J.C."/>
            <person name="Han C."/>
            <person name="Tapia R."/>
            <person name="Chen A."/>
            <person name="Kyrpides N."/>
            <person name="Mavromatis K."/>
            <person name="Markowitz V."/>
            <person name="Szeto E."/>
            <person name="Ivanova N."/>
            <person name="Pagani I."/>
            <person name="Pati A."/>
            <person name="Goodwin L."/>
            <person name="Nordberg H.P."/>
            <person name="Cantor M.N."/>
            <person name="Hua S.X."/>
            <person name="Woyke T."/>
            <person name="Kerfeld C.A."/>
        </authorList>
    </citation>
    <scope>NUCLEOTIDE SEQUENCE [LARGE SCALE GENOMIC DNA]</scope>
    <source>
        <strain evidence="2 3">PCC 7113</strain>
    </source>
</reference>
<protein>
    <submittedName>
        <fullName evidence="2">Putative ABC-type transport system, permease component</fullName>
    </submittedName>
</protein>
<keyword evidence="1" id="KW-1133">Transmembrane helix</keyword>
<dbReference type="EMBL" id="CP003630">
    <property type="protein sequence ID" value="AFZ20620.1"/>
    <property type="molecule type" value="Genomic_DNA"/>
</dbReference>
<evidence type="ECO:0000313" key="2">
    <source>
        <dbReference type="EMBL" id="AFZ20620.1"/>
    </source>
</evidence>
<dbReference type="PANTHER" id="PTHR41795:SF1">
    <property type="entry name" value="EXOPOLYSACCHARIDE SYNTHESIS PROTEIN"/>
    <property type="match status" value="1"/>
</dbReference>
<dbReference type="HOGENOM" id="CLU_093444_0_1_3"/>
<gene>
    <name evidence="2" type="ORF">Mic7113_4959</name>
</gene>
<dbReference type="RefSeq" id="WP_015184755.1">
    <property type="nucleotide sequence ID" value="NC_019738.1"/>
</dbReference>
<keyword evidence="1" id="KW-0812">Transmembrane</keyword>
<keyword evidence="3" id="KW-1185">Reference proteome</keyword>
<feature type="transmembrane region" description="Helical" evidence="1">
    <location>
        <begin position="115"/>
        <end position="139"/>
    </location>
</feature>
<evidence type="ECO:0000313" key="3">
    <source>
        <dbReference type="Proteomes" id="UP000010471"/>
    </source>
</evidence>
<dbReference type="STRING" id="1173027.Mic7113_4959"/>
<feature type="transmembrane region" description="Helical" evidence="1">
    <location>
        <begin position="57"/>
        <end position="74"/>
    </location>
</feature>
<accession>K9WJQ6</accession>
<proteinExistence type="predicted"/>
<feature type="transmembrane region" description="Helical" evidence="1">
    <location>
        <begin position="34"/>
        <end position="51"/>
    </location>
</feature>
<feature type="transmembrane region" description="Helical" evidence="1">
    <location>
        <begin position="145"/>
        <end position="163"/>
    </location>
</feature>